<dbReference type="InterPro" id="IPR032710">
    <property type="entry name" value="NTF2-like_dom_sf"/>
</dbReference>
<accession>A0A8E2AXC9</accession>
<reference evidence="2 3" key="1">
    <citation type="submission" date="2016-07" db="EMBL/GenBank/DDBJ databases">
        <title>Draft genome of the white-rot fungus Obba rivulosa 3A-2.</title>
        <authorList>
            <consortium name="DOE Joint Genome Institute"/>
            <person name="Miettinen O."/>
            <person name="Riley R."/>
            <person name="Acob R."/>
            <person name="Barry K."/>
            <person name="Cullen D."/>
            <person name="De Vries R."/>
            <person name="Hainaut M."/>
            <person name="Hatakka A."/>
            <person name="Henrissat B."/>
            <person name="Hilden K."/>
            <person name="Kuo R."/>
            <person name="Labutti K."/>
            <person name="Lipzen A."/>
            <person name="Makela M.R."/>
            <person name="Sandor L."/>
            <person name="Spatafora J.W."/>
            <person name="Grigoriev I.V."/>
            <person name="Hibbett D.S."/>
        </authorList>
    </citation>
    <scope>NUCLEOTIDE SEQUENCE [LARGE SCALE GENOMIC DNA]</scope>
    <source>
        <strain evidence="2 3">3A-2</strain>
    </source>
</reference>
<keyword evidence="2" id="KW-0503">Monooxygenase</keyword>
<name>A0A8E2AXC9_9APHY</name>
<proteinExistence type="predicted"/>
<keyword evidence="3" id="KW-1185">Reference proteome</keyword>
<gene>
    <name evidence="2" type="ORF">OBBRIDRAFT_773552</name>
</gene>
<evidence type="ECO:0000313" key="2">
    <source>
        <dbReference type="EMBL" id="OCH92286.1"/>
    </source>
</evidence>
<sequence length="594" mass="65281">MADNSITIARAWLSTFAAAAVSGDVDAVTSTFLPNGWLRDLLTFTWDLRSLEGHDKIASFLQDTLAKARVFNIRLDESFPGSPAFFPVSASASGVEAAFIFETPIAAGRGYFRVLQDGTNTWKALAVMTMLSDLKGQEASRRGFIDLTNLPWRDVSETKQEKNPHVLIIGGAQTGLQVAARLKQKNVSALVVERNARIGDNWRQRYPTLTLHTVREHHELLDQPFPKDWPTFTPRDKLADWLESYAKAQDLRVWTSSRVVPHPTYNDALKRWRVTVNHDGEWVEMYPTHIVVATGALGHPRIPVVPDHEKFHGEVLHSNCFPGGDPYAGKRVIVVGAGNSAADVCYDLAVHGAASVTMVQRSSTCVVSLDKTCEKMAKFWRPGESSEIGDLRYAALPMGLTKKMCQAMEDAAWEEETELHQKLRQGGLKLNMGPEGAGPALLIRERFGGYWYDRGAADLIASGMIKVKNGVEAVRLTENSLVFTDGSELPADAVIFATGYHDIRDSNRELFGSEIIDKTSDALGLDHEGEQSGCYRPSGHPGLWFATGDFFMSRFMSIPLAIQIKAAELGLIPSSTTGWAVGPTLSIHTSVSAI</sequence>
<dbReference type="OrthoDB" id="74360at2759"/>
<dbReference type="Pfam" id="PF13738">
    <property type="entry name" value="Pyr_redox_3"/>
    <property type="match status" value="1"/>
</dbReference>
<dbReference type="SUPFAM" id="SSF54427">
    <property type="entry name" value="NTF2-like"/>
    <property type="match status" value="1"/>
</dbReference>
<evidence type="ECO:0000256" key="1">
    <source>
        <dbReference type="ARBA" id="ARBA00023002"/>
    </source>
</evidence>
<protein>
    <submittedName>
        <fullName evidence="2">Dimethylaniline monooxygenase (N-oxide-forming)</fullName>
    </submittedName>
</protein>
<evidence type="ECO:0000313" key="3">
    <source>
        <dbReference type="Proteomes" id="UP000250043"/>
    </source>
</evidence>
<dbReference type="AlphaFoldDB" id="A0A8E2AXC9"/>
<dbReference type="SUPFAM" id="SSF51905">
    <property type="entry name" value="FAD/NAD(P)-binding domain"/>
    <property type="match status" value="2"/>
</dbReference>
<dbReference type="PANTHER" id="PTHR43539:SF68">
    <property type="entry name" value="FLAVIN-BINDING MONOOXYGENASE-LIKE PROTEIN (AFU_ORTHOLOGUE AFUA_4G09220)"/>
    <property type="match status" value="1"/>
</dbReference>
<organism evidence="2 3">
    <name type="scientific">Obba rivulosa</name>
    <dbReference type="NCBI Taxonomy" id="1052685"/>
    <lineage>
        <taxon>Eukaryota</taxon>
        <taxon>Fungi</taxon>
        <taxon>Dikarya</taxon>
        <taxon>Basidiomycota</taxon>
        <taxon>Agaricomycotina</taxon>
        <taxon>Agaricomycetes</taxon>
        <taxon>Polyporales</taxon>
        <taxon>Gelatoporiaceae</taxon>
        <taxon>Obba</taxon>
    </lineage>
</organism>
<dbReference type="EMBL" id="KV722371">
    <property type="protein sequence ID" value="OCH92286.1"/>
    <property type="molecule type" value="Genomic_DNA"/>
</dbReference>
<dbReference type="PANTHER" id="PTHR43539">
    <property type="entry name" value="FLAVIN-BINDING MONOOXYGENASE-LIKE PROTEIN (AFU_ORTHOLOGUE AFUA_4G09220)"/>
    <property type="match status" value="1"/>
</dbReference>
<dbReference type="Proteomes" id="UP000250043">
    <property type="component" value="Unassembled WGS sequence"/>
</dbReference>
<dbReference type="GO" id="GO:0004497">
    <property type="term" value="F:monooxygenase activity"/>
    <property type="evidence" value="ECO:0007669"/>
    <property type="project" value="UniProtKB-KW"/>
</dbReference>
<dbReference type="InterPro" id="IPR036188">
    <property type="entry name" value="FAD/NAD-bd_sf"/>
</dbReference>
<dbReference type="InterPro" id="IPR050982">
    <property type="entry name" value="Auxin_biosynth/cation_transpt"/>
</dbReference>
<keyword evidence="1" id="KW-0560">Oxidoreductase</keyword>
<dbReference type="GO" id="GO:0050660">
    <property type="term" value="F:flavin adenine dinucleotide binding"/>
    <property type="evidence" value="ECO:0007669"/>
    <property type="project" value="TreeGrafter"/>
</dbReference>
<dbReference type="Gene3D" id="3.50.50.60">
    <property type="entry name" value="FAD/NAD(P)-binding domain"/>
    <property type="match status" value="1"/>
</dbReference>